<dbReference type="Proteomes" id="UP000605897">
    <property type="component" value="Unassembled WGS sequence"/>
</dbReference>
<dbReference type="PANTHER" id="PTHR18964">
    <property type="entry name" value="ROK (REPRESSOR, ORF, KINASE) FAMILY"/>
    <property type="match status" value="1"/>
</dbReference>
<evidence type="ECO:0000256" key="1">
    <source>
        <dbReference type="ARBA" id="ARBA00006479"/>
    </source>
</evidence>
<organism evidence="2 3">
    <name type="scientific">Amycolatopsis deserti</name>
    <dbReference type="NCBI Taxonomy" id="185696"/>
    <lineage>
        <taxon>Bacteria</taxon>
        <taxon>Bacillati</taxon>
        <taxon>Actinomycetota</taxon>
        <taxon>Actinomycetes</taxon>
        <taxon>Pseudonocardiales</taxon>
        <taxon>Pseudonocardiaceae</taxon>
        <taxon>Amycolatopsis</taxon>
    </lineage>
</organism>
<reference evidence="3" key="1">
    <citation type="journal article" date="2019" name="Int. J. Syst. Evol. Microbiol.">
        <title>The Global Catalogue of Microorganisms (GCM) 10K type strain sequencing project: providing services to taxonomists for standard genome sequencing and annotation.</title>
        <authorList>
            <consortium name="The Broad Institute Genomics Platform"/>
            <consortium name="The Broad Institute Genome Sequencing Center for Infectious Disease"/>
            <person name="Wu L."/>
            <person name="Ma J."/>
        </authorList>
    </citation>
    <scope>NUCLEOTIDE SEQUENCE [LARGE SCALE GENOMIC DNA]</scope>
    <source>
        <strain evidence="3">CGMCC 4.7677</strain>
    </source>
</reference>
<accession>A0ABQ3J4T2</accession>
<dbReference type="PROSITE" id="PS01125">
    <property type="entry name" value="ROK"/>
    <property type="match status" value="1"/>
</dbReference>
<protein>
    <submittedName>
        <fullName evidence="2">Glucokinase</fullName>
    </submittedName>
</protein>
<evidence type="ECO:0000313" key="2">
    <source>
        <dbReference type="EMBL" id="GHF04785.1"/>
    </source>
</evidence>
<dbReference type="SUPFAM" id="SSF53067">
    <property type="entry name" value="Actin-like ATPase domain"/>
    <property type="match status" value="1"/>
</dbReference>
<dbReference type="RefSeq" id="WP_191246413.1">
    <property type="nucleotide sequence ID" value="NZ_BNAU01000005.1"/>
</dbReference>
<dbReference type="EMBL" id="BNAU01000005">
    <property type="protein sequence ID" value="GHF04785.1"/>
    <property type="molecule type" value="Genomic_DNA"/>
</dbReference>
<sequence>MTTLGIDLGATHVRAGLVDRAGRLSGVTRQVLPPGPAARLDTVRAVLADHPDVAAVGVAVAGTVRDGVLTWSANLGLSDVDFAAELGRPVTVINDARAAGLAEARLGAGAGAATVLLVTVGTGLGGALVTGGRPHEGTGHAGEVGHLVLDAGGPPCRCGNRGCWEQLAGGVALNRTGAALGPAGDGTPGAARLAAAAAAGQPRAVAALEQHARQFARGLDSLCAVLAPHTVVLGGGLVARSGPIREAYLAAAHTLRWHTGPVLPARLGDDAGVLGAALAANLC</sequence>
<keyword evidence="3" id="KW-1185">Reference proteome</keyword>
<dbReference type="Pfam" id="PF00480">
    <property type="entry name" value="ROK"/>
    <property type="match status" value="1"/>
</dbReference>
<dbReference type="InterPro" id="IPR000600">
    <property type="entry name" value="ROK"/>
</dbReference>
<name>A0ABQ3J4T2_9PSEU</name>
<dbReference type="PANTHER" id="PTHR18964:SF149">
    <property type="entry name" value="BIFUNCTIONAL UDP-N-ACETYLGLUCOSAMINE 2-EPIMERASE_N-ACETYLMANNOSAMINE KINASE"/>
    <property type="match status" value="1"/>
</dbReference>
<proteinExistence type="inferred from homology"/>
<gene>
    <name evidence="2" type="ORF">GCM10017786_42810</name>
</gene>
<dbReference type="InterPro" id="IPR043129">
    <property type="entry name" value="ATPase_NBD"/>
</dbReference>
<comment type="similarity">
    <text evidence="1">Belongs to the ROK (NagC/XylR) family.</text>
</comment>
<dbReference type="Gene3D" id="3.30.420.40">
    <property type="match status" value="2"/>
</dbReference>
<evidence type="ECO:0000313" key="3">
    <source>
        <dbReference type="Proteomes" id="UP000605897"/>
    </source>
</evidence>
<comment type="caution">
    <text evidence="2">The sequence shown here is derived from an EMBL/GenBank/DDBJ whole genome shotgun (WGS) entry which is preliminary data.</text>
</comment>
<dbReference type="InterPro" id="IPR049874">
    <property type="entry name" value="ROK_cs"/>
</dbReference>